<name>G3GUF5_CRIGR</name>
<dbReference type="InParanoid" id="G3GUF5"/>
<protein>
    <submittedName>
        <fullName evidence="1">Uncharacterized protein</fullName>
    </submittedName>
</protein>
<dbReference type="EMBL" id="JH000030">
    <property type="protein sequence ID" value="EGV95556.1"/>
    <property type="molecule type" value="Genomic_DNA"/>
</dbReference>
<reference evidence="2" key="1">
    <citation type="journal article" date="2011" name="Nat. Biotechnol.">
        <title>The genomic sequence of the Chinese hamster ovary (CHO)-K1 cell line.</title>
        <authorList>
            <person name="Xu X."/>
            <person name="Nagarajan H."/>
            <person name="Lewis N.E."/>
            <person name="Pan S."/>
            <person name="Cai Z."/>
            <person name="Liu X."/>
            <person name="Chen W."/>
            <person name="Xie M."/>
            <person name="Wang W."/>
            <person name="Hammond S."/>
            <person name="Andersen M.R."/>
            <person name="Neff N."/>
            <person name="Passarelli B."/>
            <person name="Koh W."/>
            <person name="Fan H.C."/>
            <person name="Wang J."/>
            <person name="Gui Y."/>
            <person name="Lee K.H."/>
            <person name="Betenbaugh M.J."/>
            <person name="Quake S.R."/>
            <person name="Famili I."/>
            <person name="Palsson B.O."/>
            <person name="Wang J."/>
        </authorList>
    </citation>
    <scope>NUCLEOTIDE SEQUENCE [LARGE SCALE GENOMIC DNA]</scope>
    <source>
        <strain evidence="2">CHO K1 cell line</strain>
    </source>
</reference>
<evidence type="ECO:0000313" key="1">
    <source>
        <dbReference type="EMBL" id="EGV95556.1"/>
    </source>
</evidence>
<dbReference type="Proteomes" id="UP000001075">
    <property type="component" value="Unassembled WGS sequence"/>
</dbReference>
<sequence length="71" mass="8042">MENIKSQIKNVDLKKMTQHLANVLKTIFCTLREIDGLQVAQMPCNPQTQVTLKMLKANCGWTPQSHKSKMG</sequence>
<gene>
    <name evidence="1" type="ORF">I79_001314</name>
</gene>
<evidence type="ECO:0000313" key="2">
    <source>
        <dbReference type="Proteomes" id="UP000001075"/>
    </source>
</evidence>
<proteinExistence type="predicted"/>
<accession>G3GUF5</accession>
<dbReference type="AlphaFoldDB" id="G3GUF5"/>
<organism evidence="1 2">
    <name type="scientific">Cricetulus griseus</name>
    <name type="common">Chinese hamster</name>
    <name type="synonym">Cricetulus barabensis griseus</name>
    <dbReference type="NCBI Taxonomy" id="10029"/>
    <lineage>
        <taxon>Eukaryota</taxon>
        <taxon>Metazoa</taxon>
        <taxon>Chordata</taxon>
        <taxon>Craniata</taxon>
        <taxon>Vertebrata</taxon>
        <taxon>Euteleostomi</taxon>
        <taxon>Mammalia</taxon>
        <taxon>Eutheria</taxon>
        <taxon>Euarchontoglires</taxon>
        <taxon>Glires</taxon>
        <taxon>Rodentia</taxon>
        <taxon>Myomorpha</taxon>
        <taxon>Muroidea</taxon>
        <taxon>Cricetidae</taxon>
        <taxon>Cricetinae</taxon>
        <taxon>Cricetulus</taxon>
    </lineage>
</organism>